<feature type="domain" description="HYDIN/VesB/CFA65-like Ig-like" evidence="13">
    <location>
        <begin position="595"/>
        <end position="668"/>
    </location>
</feature>
<evidence type="ECO:0000256" key="2">
    <source>
        <dbReference type="ARBA" id="ARBA00004496"/>
    </source>
</evidence>
<dbReference type="GO" id="GO:0007166">
    <property type="term" value="P:cell surface receptor signaling pathway"/>
    <property type="evidence" value="ECO:0007669"/>
    <property type="project" value="TreeGrafter"/>
</dbReference>
<dbReference type="EMBL" id="BMKK01000001">
    <property type="protein sequence ID" value="GGD41024.1"/>
    <property type="molecule type" value="Genomic_DNA"/>
</dbReference>
<dbReference type="Pfam" id="PF01345">
    <property type="entry name" value="DUF11"/>
    <property type="match status" value="2"/>
</dbReference>
<evidence type="ECO:0000256" key="8">
    <source>
        <dbReference type="ARBA" id="ARBA00023157"/>
    </source>
</evidence>
<evidence type="ECO:0000256" key="3">
    <source>
        <dbReference type="ARBA" id="ARBA00022490"/>
    </source>
</evidence>
<feature type="domain" description="Ig-like" evidence="12">
    <location>
        <begin position="2122"/>
        <end position="2202"/>
    </location>
</feature>
<dbReference type="NCBIfam" id="NF041518">
    <property type="entry name" value="choice_anch_Q"/>
    <property type="match status" value="3"/>
</dbReference>
<evidence type="ECO:0000256" key="9">
    <source>
        <dbReference type="ARBA" id="ARBA00023273"/>
    </source>
</evidence>
<dbReference type="GO" id="GO:0006508">
    <property type="term" value="P:proteolysis"/>
    <property type="evidence" value="ECO:0007669"/>
    <property type="project" value="TreeGrafter"/>
</dbReference>
<keyword evidence="5" id="KW-0677">Repeat</keyword>
<dbReference type="PANTHER" id="PTHR46130:SF3">
    <property type="entry name" value="CHROMOSOME UNDETERMINED SCAFFOLD_33, WHOLE GENOME SHOTGUN SEQUENCE"/>
    <property type="match status" value="1"/>
</dbReference>
<proteinExistence type="predicted"/>
<dbReference type="SUPFAM" id="SSF141072">
    <property type="entry name" value="CalX-like"/>
    <property type="match status" value="1"/>
</dbReference>
<keyword evidence="15" id="KW-1185">Reference proteome</keyword>
<dbReference type="InterPro" id="IPR055015">
    <property type="entry name" value="GCX_COOH"/>
</dbReference>
<dbReference type="Pfam" id="PF19081">
    <property type="entry name" value="Ig_7"/>
    <property type="match status" value="2"/>
</dbReference>
<feature type="domain" description="DUF11" evidence="10">
    <location>
        <begin position="824"/>
        <end position="945"/>
    </location>
</feature>
<dbReference type="InterPro" id="IPR053879">
    <property type="entry name" value="HYDIN_VesB_CFA65-like_Ig"/>
</dbReference>
<dbReference type="Pfam" id="PF22544">
    <property type="entry name" value="HYDIN_VesB_CFA65-like_Ig"/>
    <property type="match status" value="1"/>
</dbReference>
<dbReference type="NCBIfam" id="NF045639">
    <property type="entry name" value="GCX_COOH"/>
    <property type="match status" value="1"/>
</dbReference>
<keyword evidence="9" id="KW-0966">Cell projection</keyword>
<evidence type="ECO:0000313" key="15">
    <source>
        <dbReference type="Proteomes" id="UP000609064"/>
    </source>
</evidence>
<dbReference type="Gene3D" id="2.160.20.10">
    <property type="entry name" value="Single-stranded right-handed beta-helix, Pectin lyase-like"/>
    <property type="match status" value="3"/>
</dbReference>
<dbReference type="GO" id="GO:0016020">
    <property type="term" value="C:membrane"/>
    <property type="evidence" value="ECO:0007669"/>
    <property type="project" value="InterPro"/>
</dbReference>
<evidence type="ECO:0000256" key="6">
    <source>
        <dbReference type="ARBA" id="ARBA00022837"/>
    </source>
</evidence>
<dbReference type="InterPro" id="IPR028974">
    <property type="entry name" value="TSP_type-3_rpt"/>
</dbReference>
<keyword evidence="7" id="KW-0969">Cilium</keyword>
<protein>
    <recommendedName>
        <fullName evidence="16">Choice-of-anchor D domain-containing protein</fullName>
    </recommendedName>
</protein>
<gene>
    <name evidence="14" type="ORF">GCM10011514_01380</name>
</gene>
<dbReference type="SMART" id="SM00710">
    <property type="entry name" value="PbH1"/>
    <property type="match status" value="9"/>
</dbReference>
<evidence type="ECO:0000313" key="14">
    <source>
        <dbReference type="EMBL" id="GGD41024.1"/>
    </source>
</evidence>
<dbReference type="NCBIfam" id="NF012200">
    <property type="entry name" value="choice_anch_D"/>
    <property type="match status" value="2"/>
</dbReference>
<dbReference type="InterPro" id="IPR006626">
    <property type="entry name" value="PbH1"/>
</dbReference>
<reference evidence="14" key="1">
    <citation type="journal article" date="2014" name="Int. J. Syst. Evol. Microbiol.">
        <title>Complete genome sequence of Corynebacterium casei LMG S-19264T (=DSM 44701T), isolated from a smear-ripened cheese.</title>
        <authorList>
            <consortium name="US DOE Joint Genome Institute (JGI-PGF)"/>
            <person name="Walter F."/>
            <person name="Albersmeier A."/>
            <person name="Kalinowski J."/>
            <person name="Ruckert C."/>
        </authorList>
    </citation>
    <scope>NUCLEOTIDE SEQUENCE</scope>
    <source>
        <strain evidence="14">CGMCC 1.15958</strain>
    </source>
</reference>
<name>A0A916YE53_9BACT</name>
<sequence>MHQAFEQNKAFLDSMNVRYDVQEIEIQSLNGKPVAQKWGVSAVPTLIVQENDGNVRKINGFSTLEKLSSNLFDLPIQSKFIDASAKSKADYIPYCGSAIRDAGEQCDDGNTASGDGCSATCQIEINYSCSGAPSVCTAGCGNGVKAGNEQCDDGNSNNTDGCTNYCELDVDRDGVGDRIDNCLTIANSNQLDTDGDGFGDVCDACPTFAGSRLYVNFMATTGLNNGSSWTNAYNDLQTALTFARNNTCITEIWVAKGTYKPGTFRNSAFSMINNVTIYGGFSGNETLLSQRNWVTNETILSGDIGTLNNNSDNSYHVVSNGNLNNTAKLDGVIITDGNANVFGTNSLWGGGVLNNGICSPVFTNCIIRNNTAIYGGGVMHIGTTTASTPTFINCLFYNNQAIGYSGNSTGGDGAAMRAHGNSQVQLINCTFANNSALNSGRGGALYTEISNGSPNVTAKNCIFWGNTSVSPVSQIYISNSTLNVSNSILEGGLGAIILVNNGTLSDGGNNLSSDPLFVDAANSNFRLQVCSPALNVGSNAANTTTIDLGGNQRLFGSTIDLGAYESQTANQPQKINVKGNTISIANGDGSPSLADHTEFGSVAIGSSKIRTFTIENTGNCDLIIPANAFSMGGTSSVDFSIGGITLPATISANSSTTFTVNFTPSVTGLRYVGLNIDNNDTHYAYGIQGTGVNPSSDISVSMTDGVTIATPGNNVTYTITVTNNGPDNANNVTVANLFPASLTNISWTAVATNGATGTTSGTGNINTNLVMPAGSTFTFTVTATVSPSATGTLSNTVTVAQAGDPNAANNSATDTDTLSPSANLSISITDGLTSVSPGSQVTYTIVASNAGPSNASGNDVAVTFPASLSGVSWSGISSGGASISGTSTGTGNINKTVNLPVGSSITFTATGTLINTATGNLSTTATIAAGAGITDPVPGNNSANDTDIITPIPEINVKGNGTSIVSGNTSPSTTDHTDFGSVLVTSGTIVRTFTIENLGGANLLLNGSPQVSISGTNAADFAVTALPTSPVVASGSTTFQVTFDPSAAGTRTAIISIANDDSDENPYVFSIQGIGSNPTISINNDISLNEGLSGTTAFDFTVSLSSPAGPGGVSFDIRTVDGTASGGFDYVSKSLTAQTIPEGSSNYTFTVLVNGDATFEGDETFFVNITNVTGATIGRSAGTGTIINDDCLPPNPPTALSISSATVCQGTSVNLQATCTNGTVNWYNSSTGGTALGTGSSFSYTAPVGANQTFYASCKTATCESALMATSNTLMVNNAPTRLYVNASATAGANTGLDWANAFTDLQSALNYPCKTNLTEIWVAKGTYKPHASDRNVAFVMLPNVKIYGGFPNTGNPTMTERNWTVNPTILSGDLNGNDVITGSGATLSITGNGENSLHVILNASNGLTTSNSLLDGFTITGGNSNTNGGGMSNEGSSPSLSNVIFSANSASNGGGIFNQGSSPSLKNVQFYQNKAFFGGGIFNNNSSPSLVNGLFSANNASLGGGGIFNVASTTNLSNVTFSGNNANNGGAVYNDYLTNTVVKNSVFWGNSAAGNSNTTGADIVNMSAQSSPAITLVNNTTLQLINNATNYPTTGNNKFQFSDVNNILFAQDPLFANAANPAGADGIFGTNDDGLILTACSPALNVGDNTGVASTDIIGNPRIFNTTVDLGAYELQGAALTSPMRLYVNAASTTGANTGLDWANAFTDLQSALNYTCKTNLTEIWVAKGTYKPHASDRNVAFVMLPNVKIYGGFPNTGNPTMAERNWTTNPTILSGDLNGNDVVTGSGATLSITGNGENSYHVIYNNSNGLTNSNSLLDGFTITGGYANGGYVNDSDYGAGMYNNNSSPSLNNITFSGNKVYNSGGGMYNINQSSPKLNNVYFLRNNSNANGGGMFNFSSSPSLNNVTFFGNSASNNGTYGANGGGMGNYASSPTLTNVIFSRNNAINVGGGMYNALSSPILINLTFSENSATYNGGGMYNFVSGSPTIKNSIFWGNTKGGNATIAGADILNNGPTVTVSNSLLQLANNTTNYPSSFTFSGTNNLFAQDPLFANATNPAGTDGIFGTNDDGLLLLACSPAVNTGDNTANTNTTDLAGNQRIFNTTIDMGAYELQSSPITAPTAVSISQTTVCQGTSVNLQATCTSGTVNWYNSATGGTALGTGSSFSYTAPVGANQTFYASCKDATCETALVATSNTITVNAKPSVPTITPPTNTVICSPNTLTLTATCASGTVVWSNNSTGTSLTLNSVGTYSVSAKCVLNGCESDASSTTNLEIKAKPSVPTITPPSQLVVCSPSNLTLTANCSTGTVLWSNNSTGTSLTLNSVETYSISAKCVLNGCESDPSSTTNLEIKAKPATPTITPPSQLVVCSPTSLTLTATCAIGNVLWSNNSTGTSLTLNSVGTYSISAKCTLNGCDSDQSSITNLEIKAKPATPTITPPSQLVVCSPSTLTLTATCATGTVLWSNNSTGTSLTLNSVGTYSISAKCVLNGCESDASSTTNLEIKAKPSVPTITPPSQLVVCSPTNLTLTATCVTGNVVWSNNSTGTSLTLSAVGTYAISAKCTLNGCESDPSSTTNLEIKAKPSVPTITPPSQLVVCSPTSLTLTANCMTGTVLWSNNSTGTSLTLSAVGTYAISAKCTLNGCDSDPSLTTSLEIKAKPSVPTITPPSQLVVCSPTSLTLTATCASGTVLWSDNSTGTSLTVSAVGTYAISAKCTLNGCDSDPSSTTSLEIKAKPSVPTITPPSQLVVCSPTSLTLTATCASGTVLWSNNSTGTSLTLNSVGTYSISAKCTLNGCDSDPSSVTNLEIKAKPSVPTITPPIQLVVCSPTSLTLTATCATGNVVWSNNSTGTSLTLNSVGTYSISAKCVLNGCESDQSSATNLEIKAKPSVPTITPPSQLVVCSPSNLSLTANCASGNVVWSDNSTGTSLTLSAVGTYSISAKCVSNGCDSDQSSATNLEIKAKPSVPIITLPSQLVVCSPTTLTLTANCTTGNVVWSNNSTGTSLTLSAVGTYAISAKCTLNGCDSDQSSATNLEIKAKPSIPTIIPPSQLVVCSPTTLTLMANCASGNVVWSDNSTGTSLTLSAVGTYSISAKCVSNGCDSDQSSVTNLEIKALPNVTATNTGPYTVGQSISLVGSGGGTYSWTGPNNFSSTQSSPTIPNALSVNGGIYTLTVVGVNSCSAAATTNVVISGVDPCDPSRIVDYLYVKAGNPHQPLFNLTDGMTINQIPEQVSILVTPSLCPSVTIESFEMNLQGPEFNWNILQNVAPNALFDNFGSDIWGRSFKPGNYTLTVTGYAQDNKGGGITYGPKVIRFKVLGNLTTINAPTLSKTIICAGSSVDVSFNTSGTFNIGNEFRVELSDSSGSFTTPVLIGTTNAIGTLSCTIPQNTVEGTKYLIRVSSSNQVVVSNPAISQVTVHPYSYNLLSPTDNLTGTKTKKAVTSINASNKVTSPASVSYQAGKSILLTPGFESGAVFKAEILGCEN</sequence>
<feature type="domain" description="Calx-beta" evidence="11">
    <location>
        <begin position="1095"/>
        <end position="1173"/>
    </location>
</feature>
<comment type="subcellular location">
    <subcellularLocation>
        <location evidence="1">Cell projection</location>
        <location evidence="1">Cilium</location>
    </subcellularLocation>
    <subcellularLocation>
        <location evidence="2">Cytoplasm</location>
    </subcellularLocation>
</comment>
<dbReference type="SUPFAM" id="SSF51126">
    <property type="entry name" value="Pectin lyase-like"/>
    <property type="match status" value="3"/>
</dbReference>
<evidence type="ECO:0000256" key="7">
    <source>
        <dbReference type="ARBA" id="ARBA00023069"/>
    </source>
</evidence>
<organism evidence="14 15">
    <name type="scientific">Emticicia aquatilis</name>
    <dbReference type="NCBI Taxonomy" id="1537369"/>
    <lineage>
        <taxon>Bacteria</taxon>
        <taxon>Pseudomonadati</taxon>
        <taxon>Bacteroidota</taxon>
        <taxon>Cytophagia</taxon>
        <taxon>Cytophagales</taxon>
        <taxon>Leadbetterellaceae</taxon>
        <taxon>Emticicia</taxon>
    </lineage>
</organism>
<feature type="domain" description="Ig-like" evidence="12">
    <location>
        <begin position="1195"/>
        <end position="1269"/>
    </location>
</feature>
<dbReference type="GO" id="GO:0004222">
    <property type="term" value="F:metalloendopeptidase activity"/>
    <property type="evidence" value="ECO:0007669"/>
    <property type="project" value="TreeGrafter"/>
</dbReference>
<evidence type="ECO:0000256" key="5">
    <source>
        <dbReference type="ARBA" id="ARBA00022737"/>
    </source>
</evidence>
<dbReference type="Gene3D" id="2.60.40.10">
    <property type="entry name" value="Immunoglobulins"/>
    <property type="match status" value="5"/>
</dbReference>
<dbReference type="GO" id="GO:0005615">
    <property type="term" value="C:extracellular space"/>
    <property type="evidence" value="ECO:0007669"/>
    <property type="project" value="TreeGrafter"/>
</dbReference>
<dbReference type="Gene3D" id="2.60.40.2030">
    <property type="match status" value="1"/>
</dbReference>
<dbReference type="InterPro" id="IPR013783">
    <property type="entry name" value="Ig-like_fold"/>
</dbReference>
<dbReference type="InterPro" id="IPR038081">
    <property type="entry name" value="CalX-like_sf"/>
</dbReference>
<evidence type="ECO:0000259" key="10">
    <source>
        <dbReference type="Pfam" id="PF01345"/>
    </source>
</evidence>
<dbReference type="InterPro" id="IPR012334">
    <property type="entry name" value="Pectin_lyas_fold"/>
</dbReference>
<evidence type="ECO:0000259" key="11">
    <source>
        <dbReference type="Pfam" id="PF03160"/>
    </source>
</evidence>
<evidence type="ECO:0000256" key="4">
    <source>
        <dbReference type="ARBA" id="ARBA00022729"/>
    </source>
</evidence>
<dbReference type="InterPro" id="IPR011936">
    <property type="entry name" value="Myxo_disulph_rpt"/>
</dbReference>
<dbReference type="InterPro" id="IPR003644">
    <property type="entry name" value="Calx_beta"/>
</dbReference>
<dbReference type="GO" id="GO:0007155">
    <property type="term" value="P:cell adhesion"/>
    <property type="evidence" value="ECO:0007669"/>
    <property type="project" value="InterPro"/>
</dbReference>
<dbReference type="InterPro" id="IPR047589">
    <property type="entry name" value="DUF11_rpt"/>
</dbReference>
<dbReference type="Gene3D" id="4.10.1080.10">
    <property type="entry name" value="TSP type-3 repeat"/>
    <property type="match status" value="1"/>
</dbReference>
<evidence type="ECO:0000259" key="13">
    <source>
        <dbReference type="Pfam" id="PF22544"/>
    </source>
</evidence>
<evidence type="ECO:0000256" key="1">
    <source>
        <dbReference type="ARBA" id="ARBA00004138"/>
    </source>
</evidence>
<dbReference type="Proteomes" id="UP000609064">
    <property type="component" value="Unassembled WGS sequence"/>
</dbReference>
<keyword evidence="3" id="KW-0963">Cytoplasm</keyword>
<dbReference type="InterPro" id="IPR011050">
    <property type="entry name" value="Pectin_lyase_fold/virulence"/>
</dbReference>
<dbReference type="NCBIfam" id="TIGR01451">
    <property type="entry name" value="B_ant_repeat"/>
    <property type="match status" value="2"/>
</dbReference>
<keyword evidence="6" id="KW-0106">Calcium</keyword>
<evidence type="ECO:0008006" key="16">
    <source>
        <dbReference type="Google" id="ProtNLM"/>
    </source>
</evidence>
<dbReference type="InterPro" id="IPR043543">
    <property type="entry name" value="PAPPA/PAPPA2"/>
</dbReference>
<dbReference type="SUPFAM" id="SSF103647">
    <property type="entry name" value="TSP type-3 repeat"/>
    <property type="match status" value="1"/>
</dbReference>
<dbReference type="InterPro" id="IPR059226">
    <property type="entry name" value="Choice_anch_Q_dom"/>
</dbReference>
<comment type="caution">
    <text evidence="14">The sequence shown here is derived from an EMBL/GenBank/DDBJ whole genome shotgun (WGS) entry which is preliminary data.</text>
</comment>
<keyword evidence="4" id="KW-0732">Signal</keyword>
<dbReference type="InterPro" id="IPR044023">
    <property type="entry name" value="Ig_7"/>
</dbReference>
<dbReference type="PANTHER" id="PTHR46130">
    <property type="entry name" value="LAMGL DOMAIN-CONTAINING PROTEIN"/>
    <property type="match status" value="1"/>
</dbReference>
<dbReference type="Pfam" id="PF03160">
    <property type="entry name" value="Calx-beta"/>
    <property type="match status" value="1"/>
</dbReference>
<accession>A0A916YE53</accession>
<feature type="domain" description="DUF11" evidence="10">
    <location>
        <begin position="697"/>
        <end position="814"/>
    </location>
</feature>
<keyword evidence="8" id="KW-1015">Disulfide bond</keyword>
<dbReference type="NCBIfam" id="TIGR02232">
    <property type="entry name" value="myxo_disulf_rpt"/>
    <property type="match status" value="2"/>
</dbReference>
<dbReference type="GO" id="GO:0005509">
    <property type="term" value="F:calcium ion binding"/>
    <property type="evidence" value="ECO:0007669"/>
    <property type="project" value="InterPro"/>
</dbReference>
<reference evidence="14" key="2">
    <citation type="submission" date="2020-09" db="EMBL/GenBank/DDBJ databases">
        <authorList>
            <person name="Sun Q."/>
            <person name="Zhou Y."/>
        </authorList>
    </citation>
    <scope>NUCLEOTIDE SEQUENCE</scope>
    <source>
        <strain evidence="14">CGMCC 1.15958</strain>
    </source>
</reference>
<dbReference type="InterPro" id="IPR001434">
    <property type="entry name" value="OmcB-like_DUF11"/>
</dbReference>
<dbReference type="Pfam" id="PF13948">
    <property type="entry name" value="DUF4215"/>
    <property type="match status" value="2"/>
</dbReference>
<evidence type="ECO:0000259" key="12">
    <source>
        <dbReference type="Pfam" id="PF19081"/>
    </source>
</evidence>